<evidence type="ECO:0000313" key="3">
    <source>
        <dbReference type="EMBL" id="MCU4973922.1"/>
    </source>
</evidence>
<dbReference type="RefSeq" id="WP_338008206.1">
    <property type="nucleotide sequence ID" value="NZ_JAOPKB010000008.1"/>
</dbReference>
<evidence type="ECO:0000313" key="4">
    <source>
        <dbReference type="Proteomes" id="UP001320972"/>
    </source>
</evidence>
<dbReference type="SUPFAM" id="SSF52402">
    <property type="entry name" value="Adenine nucleotide alpha hydrolases-like"/>
    <property type="match status" value="2"/>
</dbReference>
<feature type="domain" description="UspA" evidence="2">
    <location>
        <begin position="1"/>
        <end position="138"/>
    </location>
</feature>
<dbReference type="Pfam" id="PF00582">
    <property type="entry name" value="Usp"/>
    <property type="match status" value="2"/>
</dbReference>
<sequence length="291" mass="31136">MYETVLVPVDGSPEADGAVAHAIALARVDGGTVHAFSVIESEGELGTERPEAAYRFSEPRGRQATAQVADLAGDAGVDVVRHVREGIPYQEITAYVDEFDVDLIVMGTRGAAAADRTRLGSTAERVITFADVPVVTVRLTEDAITDAEHVSIERIVVPTDGSDAAERAAEVGLDLAEFVDARVDVVYVVDRTIYDLEDAPRSIIGLLREGGRNAIEAVERDARDRGLTVRTEVLRGVPETELRAYADGVDADLLAMGTRGRGATGDRLLGSTTARVVRRADRPVLTVNSSR</sequence>
<comment type="caution">
    <text evidence="3">The sequence shown here is derived from an EMBL/GenBank/DDBJ whole genome shotgun (WGS) entry which is preliminary data.</text>
</comment>
<gene>
    <name evidence="3" type="ORF">OB955_14390</name>
</gene>
<proteinExistence type="inferred from homology"/>
<dbReference type="CDD" id="cd00293">
    <property type="entry name" value="USP-like"/>
    <property type="match status" value="2"/>
</dbReference>
<dbReference type="EMBL" id="JAOPKB010000008">
    <property type="protein sequence ID" value="MCU4973922.1"/>
    <property type="molecule type" value="Genomic_DNA"/>
</dbReference>
<reference evidence="3 4" key="1">
    <citation type="submission" date="2022-09" db="EMBL/GenBank/DDBJ databases">
        <title>Enrichment on poylsaccharides allowed isolation of novel metabolic and taxonomic groups of Haloarchaea.</title>
        <authorList>
            <person name="Sorokin D.Y."/>
            <person name="Elcheninov A.G."/>
            <person name="Khizhniak T.V."/>
            <person name="Kolganova T.V."/>
            <person name="Kublanov I.V."/>
        </authorList>
    </citation>
    <scope>NUCLEOTIDE SEQUENCE [LARGE SCALE GENOMIC DNA]</scope>
    <source>
        <strain evidence="3 4">AArc-m2/3/4</strain>
    </source>
</reference>
<dbReference type="InterPro" id="IPR006016">
    <property type="entry name" value="UspA"/>
</dbReference>
<accession>A0ABT2QG65</accession>
<dbReference type="PANTHER" id="PTHR46268">
    <property type="entry name" value="STRESS RESPONSE PROTEIN NHAX"/>
    <property type="match status" value="1"/>
</dbReference>
<evidence type="ECO:0000259" key="2">
    <source>
        <dbReference type="Pfam" id="PF00582"/>
    </source>
</evidence>
<keyword evidence="4" id="KW-1185">Reference proteome</keyword>
<dbReference type="PANTHER" id="PTHR46268:SF6">
    <property type="entry name" value="UNIVERSAL STRESS PROTEIN UP12"/>
    <property type="match status" value="1"/>
</dbReference>
<evidence type="ECO:0000256" key="1">
    <source>
        <dbReference type="ARBA" id="ARBA00008791"/>
    </source>
</evidence>
<dbReference type="Proteomes" id="UP001320972">
    <property type="component" value="Unassembled WGS sequence"/>
</dbReference>
<dbReference type="InterPro" id="IPR014729">
    <property type="entry name" value="Rossmann-like_a/b/a_fold"/>
</dbReference>
<protein>
    <submittedName>
        <fullName evidence="3">Universal stress protein</fullName>
    </submittedName>
</protein>
<dbReference type="PRINTS" id="PR01438">
    <property type="entry name" value="UNVRSLSTRESS"/>
</dbReference>
<organism evidence="3 4">
    <name type="scientific">Natronoglomus mannanivorans</name>
    <dbReference type="NCBI Taxonomy" id="2979990"/>
    <lineage>
        <taxon>Archaea</taxon>
        <taxon>Methanobacteriati</taxon>
        <taxon>Methanobacteriota</taxon>
        <taxon>Stenosarchaea group</taxon>
        <taxon>Halobacteria</taxon>
        <taxon>Halobacteriales</taxon>
        <taxon>Natrialbaceae</taxon>
        <taxon>Natronoglomus</taxon>
    </lineage>
</organism>
<dbReference type="Gene3D" id="3.40.50.620">
    <property type="entry name" value="HUPs"/>
    <property type="match status" value="2"/>
</dbReference>
<name>A0ABT2QG65_9EURY</name>
<dbReference type="InterPro" id="IPR006015">
    <property type="entry name" value="Universal_stress_UspA"/>
</dbReference>
<feature type="domain" description="UspA" evidence="2">
    <location>
        <begin position="153"/>
        <end position="287"/>
    </location>
</feature>
<comment type="similarity">
    <text evidence="1">Belongs to the universal stress protein A family.</text>
</comment>